<dbReference type="GO" id="GO:0017040">
    <property type="term" value="F:N-acylsphingosine amidohydrolase activity"/>
    <property type="evidence" value="ECO:0007669"/>
    <property type="project" value="EnsemblFungi"/>
</dbReference>
<feature type="transmembrane region" description="Helical" evidence="9">
    <location>
        <begin position="235"/>
        <end position="259"/>
    </location>
</feature>
<dbReference type="GO" id="GO:0005789">
    <property type="term" value="C:endoplasmic reticulum membrane"/>
    <property type="evidence" value="ECO:0007669"/>
    <property type="project" value="TreeGrafter"/>
</dbReference>
<accession>G0VBG2</accession>
<evidence type="ECO:0008006" key="12">
    <source>
        <dbReference type="Google" id="ProtNLM"/>
    </source>
</evidence>
<gene>
    <name evidence="10" type="primary">NCAS0B02040</name>
    <name evidence="10" type="ordered locus">NCAS_0B02040</name>
</gene>
<proteinExistence type="inferred from homology"/>
<dbReference type="PANTHER" id="PTHR46187">
    <property type="entry name" value="ALKALINE CERAMIDASE 3"/>
    <property type="match status" value="1"/>
</dbReference>
<keyword evidence="8" id="KW-0862">Zinc</keyword>
<feature type="binding site" evidence="7">
    <location>
        <position position="38"/>
    </location>
    <ligand>
        <name>Ca(2+)</name>
        <dbReference type="ChEBI" id="CHEBI:29108"/>
    </ligand>
</feature>
<evidence type="ECO:0000313" key="11">
    <source>
        <dbReference type="Proteomes" id="UP000001640"/>
    </source>
</evidence>
<evidence type="ECO:0000256" key="6">
    <source>
        <dbReference type="ARBA" id="ARBA00023136"/>
    </source>
</evidence>
<dbReference type="KEGG" id="ncs:NCAS_0B02040"/>
<feature type="binding site" evidence="7">
    <location>
        <position position="29"/>
    </location>
    <ligand>
        <name>Ca(2+)</name>
        <dbReference type="ChEBI" id="CHEBI:29108"/>
    </ligand>
</feature>
<dbReference type="FunCoup" id="G0VBG2">
    <property type="interactions" value="591"/>
</dbReference>
<name>G0VBG2_NAUCA</name>
<feature type="transmembrane region" description="Helical" evidence="9">
    <location>
        <begin position="139"/>
        <end position="159"/>
    </location>
</feature>
<keyword evidence="6 9" id="KW-0472">Membrane</keyword>
<feature type="transmembrane region" description="Helical" evidence="9">
    <location>
        <begin position="165"/>
        <end position="185"/>
    </location>
</feature>
<sequence length="321" mass="37423">MGLLSWPYPEESTGYWGETTSTIDWCEQNYVVSPYIAEWANTISNISYLIAALYSTRSTYRNGLELRFYLIGAGYALVGVGSSLFHMTLQYRFQLLDELPMIYAMSIPVWSLICETLDEFGTGRENEKIRERKKFKDEIYTGSIIFAIISIVSWVYLMWRNTNVHEVLFGILVVTVAFTAGLLTYRHVLSYETKRNLYSSMGIGVVFFLSGFVSWKLDIRYCSFWIGFRRNVLELPLGIFFELHGWWHMLTGIGIYYYIVYLQYLRVITLGIENEHVFIWRWKLLPELIPKGMAVGTKYSLKLFGPIEKQNIPTTESRKTK</sequence>
<dbReference type="InParanoid" id="G0VBG2"/>
<keyword evidence="7" id="KW-0479">Metal-binding</keyword>
<keyword evidence="5 9" id="KW-1133">Transmembrane helix</keyword>
<dbReference type="Pfam" id="PF05875">
    <property type="entry name" value="Ceramidase"/>
    <property type="match status" value="1"/>
</dbReference>
<feature type="binding site" evidence="8">
    <location>
        <position position="248"/>
    </location>
    <ligand>
        <name>Zn(2+)</name>
        <dbReference type="ChEBI" id="CHEBI:29105"/>
        <note>catalytic</note>
    </ligand>
</feature>
<feature type="transmembrane region" description="Helical" evidence="9">
    <location>
        <begin position="68"/>
        <end position="89"/>
    </location>
</feature>
<evidence type="ECO:0000256" key="4">
    <source>
        <dbReference type="ARBA" id="ARBA00022801"/>
    </source>
</evidence>
<dbReference type="OMA" id="YVISHYA"/>
<dbReference type="OrthoDB" id="187171at2759"/>
<dbReference type="EMBL" id="HE576753">
    <property type="protein sequence ID" value="CCC68288.1"/>
    <property type="molecule type" value="Genomic_DNA"/>
</dbReference>
<feature type="transmembrane region" description="Helical" evidence="9">
    <location>
        <begin position="197"/>
        <end position="215"/>
    </location>
</feature>
<dbReference type="HOGENOM" id="CLU_063293_3_0_1"/>
<evidence type="ECO:0000256" key="5">
    <source>
        <dbReference type="ARBA" id="ARBA00022989"/>
    </source>
</evidence>
<keyword evidence="4" id="KW-0378">Hydrolase</keyword>
<evidence type="ECO:0000256" key="3">
    <source>
        <dbReference type="ARBA" id="ARBA00022692"/>
    </source>
</evidence>
<dbReference type="GO" id="GO:0032541">
    <property type="term" value="C:cortical endoplasmic reticulum"/>
    <property type="evidence" value="ECO:0007669"/>
    <property type="project" value="EnsemblFungi"/>
</dbReference>
<dbReference type="STRING" id="1064592.G0VBG2"/>
<organism evidence="10 11">
    <name type="scientific">Naumovozyma castellii</name>
    <name type="common">Yeast</name>
    <name type="synonym">Saccharomyces castellii</name>
    <dbReference type="NCBI Taxonomy" id="27288"/>
    <lineage>
        <taxon>Eukaryota</taxon>
        <taxon>Fungi</taxon>
        <taxon>Dikarya</taxon>
        <taxon>Ascomycota</taxon>
        <taxon>Saccharomycotina</taxon>
        <taxon>Saccharomycetes</taxon>
        <taxon>Saccharomycetales</taxon>
        <taxon>Saccharomycetaceae</taxon>
        <taxon>Naumovozyma</taxon>
    </lineage>
</organism>
<reference key="2">
    <citation type="submission" date="2011-08" db="EMBL/GenBank/DDBJ databases">
        <title>Genome sequence of Naumovozyma castellii.</title>
        <authorList>
            <person name="Gordon J.L."/>
            <person name="Armisen D."/>
            <person name="Proux-Wera E."/>
            <person name="OhEigeartaigh S.S."/>
            <person name="Byrne K.P."/>
            <person name="Wolfe K.H."/>
        </authorList>
    </citation>
    <scope>NUCLEOTIDE SEQUENCE</scope>
    <source>
        <strain>Type strain:CBS 4309</strain>
    </source>
</reference>
<feature type="binding site" evidence="7">
    <location>
        <position position="25"/>
    </location>
    <ligand>
        <name>Ca(2+)</name>
        <dbReference type="ChEBI" id="CHEBI:29108"/>
    </ligand>
</feature>
<feature type="binding site" evidence="8">
    <location>
        <position position="86"/>
    </location>
    <ligand>
        <name>Zn(2+)</name>
        <dbReference type="ChEBI" id="CHEBI:29105"/>
        <note>catalytic</note>
    </ligand>
</feature>
<feature type="binding site" evidence="7">
    <location>
        <position position="27"/>
    </location>
    <ligand>
        <name>Ca(2+)</name>
        <dbReference type="ChEBI" id="CHEBI:29108"/>
    </ligand>
</feature>
<keyword evidence="7" id="KW-0106">Calcium</keyword>
<dbReference type="InterPro" id="IPR008901">
    <property type="entry name" value="ACER"/>
</dbReference>
<evidence type="ECO:0000256" key="7">
    <source>
        <dbReference type="PIRSR" id="PIRSR608901-1"/>
    </source>
</evidence>
<evidence type="ECO:0000256" key="2">
    <source>
        <dbReference type="ARBA" id="ARBA00009780"/>
    </source>
</evidence>
<keyword evidence="3 9" id="KW-0812">Transmembrane</keyword>
<dbReference type="GO" id="GO:0046513">
    <property type="term" value="P:ceramide biosynthetic process"/>
    <property type="evidence" value="ECO:0007669"/>
    <property type="project" value="EnsemblFungi"/>
</dbReference>
<evidence type="ECO:0000256" key="8">
    <source>
        <dbReference type="PIRSR" id="PIRSR608901-2"/>
    </source>
</evidence>
<dbReference type="GeneID" id="96901848"/>
<dbReference type="GO" id="GO:0050291">
    <property type="term" value="F:sphingosine N-acyltransferase activity"/>
    <property type="evidence" value="ECO:0007669"/>
    <property type="project" value="EnsemblFungi"/>
</dbReference>
<dbReference type="Proteomes" id="UP000001640">
    <property type="component" value="Chromosome 2"/>
</dbReference>
<feature type="binding site" evidence="8">
    <location>
        <position position="244"/>
    </location>
    <ligand>
        <name>Zn(2+)</name>
        <dbReference type="ChEBI" id="CHEBI:29105"/>
        <note>catalytic</note>
    </ligand>
</feature>
<protein>
    <recommendedName>
        <fullName evidence="12">Alkaline ceramidase YPC1</fullName>
    </recommendedName>
</protein>
<keyword evidence="11" id="KW-1185">Reference proteome</keyword>
<feature type="binding site" evidence="7">
    <location>
        <position position="24"/>
    </location>
    <ligand>
        <name>Ca(2+)</name>
        <dbReference type="ChEBI" id="CHEBI:29108"/>
    </ligand>
</feature>
<evidence type="ECO:0000256" key="1">
    <source>
        <dbReference type="ARBA" id="ARBA00004141"/>
    </source>
</evidence>
<dbReference type="eggNOG" id="KOG2329">
    <property type="taxonomic scope" value="Eukaryota"/>
</dbReference>
<comment type="cofactor">
    <cofactor evidence="8">
        <name>Zn(2+)</name>
        <dbReference type="ChEBI" id="CHEBI:29105"/>
    </cofactor>
</comment>
<comment type="subcellular location">
    <subcellularLocation>
        <location evidence="1">Membrane</location>
        <topology evidence="1">Multi-pass membrane protein</topology>
    </subcellularLocation>
</comment>
<dbReference type="PANTHER" id="PTHR46187:SF3">
    <property type="entry name" value="ALKALINE CERAMIDASE 3"/>
    <property type="match status" value="1"/>
</dbReference>
<dbReference type="GO" id="GO:0046514">
    <property type="term" value="P:ceramide catabolic process"/>
    <property type="evidence" value="ECO:0007669"/>
    <property type="project" value="EnsemblFungi"/>
</dbReference>
<evidence type="ECO:0000256" key="9">
    <source>
        <dbReference type="SAM" id="Phobius"/>
    </source>
</evidence>
<dbReference type="AlphaFoldDB" id="G0VBG2"/>
<dbReference type="RefSeq" id="XP_003674662.1">
    <property type="nucleotide sequence ID" value="XM_003674614.1"/>
</dbReference>
<evidence type="ECO:0000313" key="10">
    <source>
        <dbReference type="EMBL" id="CCC68288.1"/>
    </source>
</evidence>
<comment type="similarity">
    <text evidence="2">Belongs to the alkaline ceramidase family.</text>
</comment>
<reference evidence="10 11" key="1">
    <citation type="journal article" date="2011" name="Proc. Natl. Acad. Sci. U.S.A.">
        <title>Evolutionary erosion of yeast sex chromosomes by mating-type switching accidents.</title>
        <authorList>
            <person name="Gordon J.L."/>
            <person name="Armisen D."/>
            <person name="Proux-Wera E."/>
            <person name="Oheigeartaigh S.S."/>
            <person name="Byrne K.P."/>
            <person name="Wolfe K.H."/>
        </authorList>
    </citation>
    <scope>NUCLEOTIDE SEQUENCE [LARGE SCALE GENOMIC DNA]</scope>
    <source>
        <strain evidence="11">ATCC 76901 / BCRC 22586 / CBS 4309 / NBRC 1992 / NRRL Y-12630</strain>
    </source>
</reference>
<dbReference type="GO" id="GO:0046872">
    <property type="term" value="F:metal ion binding"/>
    <property type="evidence" value="ECO:0007669"/>
    <property type="project" value="UniProtKB-KW"/>
</dbReference>